<name>A0AAV4N4Y0_CAEEX</name>
<evidence type="ECO:0000313" key="2">
    <source>
        <dbReference type="Proteomes" id="UP001054945"/>
    </source>
</evidence>
<evidence type="ECO:0000313" key="1">
    <source>
        <dbReference type="EMBL" id="GIX79772.1"/>
    </source>
</evidence>
<organism evidence="1 2">
    <name type="scientific">Caerostris extrusa</name>
    <name type="common">Bark spider</name>
    <name type="synonym">Caerostris bankana</name>
    <dbReference type="NCBI Taxonomy" id="172846"/>
    <lineage>
        <taxon>Eukaryota</taxon>
        <taxon>Metazoa</taxon>
        <taxon>Ecdysozoa</taxon>
        <taxon>Arthropoda</taxon>
        <taxon>Chelicerata</taxon>
        <taxon>Arachnida</taxon>
        <taxon>Araneae</taxon>
        <taxon>Araneomorphae</taxon>
        <taxon>Entelegynae</taxon>
        <taxon>Araneoidea</taxon>
        <taxon>Araneidae</taxon>
        <taxon>Caerostris</taxon>
    </lineage>
</organism>
<protein>
    <submittedName>
        <fullName evidence="1">Uncharacterized protein</fullName>
    </submittedName>
</protein>
<dbReference type="AlphaFoldDB" id="A0AAV4N4Y0"/>
<feature type="non-terminal residue" evidence="1">
    <location>
        <position position="1"/>
    </location>
</feature>
<sequence>PKVMSFKSLPGCTFPAYGSTVAMLELGILVACSASKQPARSSPSTKDIKHCESPTSTLTPIGGPHLAVAGSPRGRGRPGRLIFETGYGMRNWNPLCLNLPVRQLCIIHLRAGGECKALRELSPSHRLEVVAVHLWVSGRQQSAIASTPNLPSHPHSSSPRDSIISCKDLFFEDAQESF</sequence>
<proteinExistence type="predicted"/>
<gene>
    <name evidence="1" type="ORF">CEXT_630211</name>
</gene>
<accession>A0AAV4N4Y0</accession>
<dbReference type="Proteomes" id="UP001054945">
    <property type="component" value="Unassembled WGS sequence"/>
</dbReference>
<keyword evidence="2" id="KW-1185">Reference proteome</keyword>
<reference evidence="1 2" key="1">
    <citation type="submission" date="2021-06" db="EMBL/GenBank/DDBJ databases">
        <title>Caerostris extrusa draft genome.</title>
        <authorList>
            <person name="Kono N."/>
            <person name="Arakawa K."/>
        </authorList>
    </citation>
    <scope>NUCLEOTIDE SEQUENCE [LARGE SCALE GENOMIC DNA]</scope>
</reference>
<dbReference type="EMBL" id="BPLR01020533">
    <property type="protein sequence ID" value="GIX79772.1"/>
    <property type="molecule type" value="Genomic_DNA"/>
</dbReference>
<comment type="caution">
    <text evidence="1">The sequence shown here is derived from an EMBL/GenBank/DDBJ whole genome shotgun (WGS) entry which is preliminary data.</text>
</comment>